<feature type="transmembrane region" description="Helical" evidence="9">
    <location>
        <begin position="329"/>
        <end position="352"/>
    </location>
</feature>
<evidence type="ECO:0000256" key="6">
    <source>
        <dbReference type="ARBA" id="ARBA00022989"/>
    </source>
</evidence>
<keyword evidence="5 9" id="KW-0812">Transmembrane</keyword>
<evidence type="ECO:0000313" key="11">
    <source>
        <dbReference type="EMBL" id="CDM67580.1"/>
    </source>
</evidence>
<keyword evidence="7" id="KW-0406">Ion transport</keyword>
<dbReference type="PROSITE" id="PS51202">
    <property type="entry name" value="RCK_C"/>
    <property type="match status" value="1"/>
</dbReference>
<dbReference type="RefSeq" id="WP_051483637.1">
    <property type="nucleotide sequence ID" value="NZ_HG917868.1"/>
</dbReference>
<feature type="transmembrane region" description="Helical" evidence="9">
    <location>
        <begin position="268"/>
        <end position="287"/>
    </location>
</feature>
<dbReference type="PANTHER" id="PTHR32507">
    <property type="entry name" value="NA(+)/H(+) ANTIPORTER 1"/>
    <property type="match status" value="1"/>
</dbReference>
<dbReference type="GO" id="GO:0005886">
    <property type="term" value="C:plasma membrane"/>
    <property type="evidence" value="ECO:0007669"/>
    <property type="project" value="UniProtKB-SubCell"/>
</dbReference>
<reference evidence="11 12" key="1">
    <citation type="submission" date="2013-11" db="EMBL/GenBank/DDBJ databases">
        <title>Complete genome sequence of Clostridum sp. M2/40.</title>
        <authorList>
            <person name="Wibberg D."/>
            <person name="Puehler A."/>
            <person name="Schlueter A."/>
        </authorList>
    </citation>
    <scope>NUCLEOTIDE SEQUENCE [LARGE SCALE GENOMIC DNA]</scope>
    <source>
        <strain evidence="12">M2/40</strain>
    </source>
</reference>
<keyword evidence="3" id="KW-0050">Antiport</keyword>
<evidence type="ECO:0000256" key="4">
    <source>
        <dbReference type="ARBA" id="ARBA00022475"/>
    </source>
</evidence>
<evidence type="ECO:0000256" key="1">
    <source>
        <dbReference type="ARBA" id="ARBA00004651"/>
    </source>
</evidence>
<feature type="transmembrane region" description="Helical" evidence="9">
    <location>
        <begin position="358"/>
        <end position="381"/>
    </location>
</feature>
<dbReference type="NCBIfam" id="NF003716">
    <property type="entry name" value="PRK05326.1-3"/>
    <property type="match status" value="1"/>
</dbReference>
<dbReference type="PANTHER" id="PTHR32507:SF7">
    <property type="entry name" value="K(+)_H(+) ANTIPORTER NHAP2"/>
    <property type="match status" value="1"/>
</dbReference>
<evidence type="ECO:0000259" key="10">
    <source>
        <dbReference type="PROSITE" id="PS51202"/>
    </source>
</evidence>
<dbReference type="InterPro" id="IPR036721">
    <property type="entry name" value="RCK_C_sf"/>
</dbReference>
<dbReference type="Gene3D" id="1.20.1530.20">
    <property type="match status" value="1"/>
</dbReference>
<evidence type="ECO:0000256" key="9">
    <source>
        <dbReference type="SAM" id="Phobius"/>
    </source>
</evidence>
<dbReference type="InterPro" id="IPR006153">
    <property type="entry name" value="Cation/H_exchanger_TM"/>
</dbReference>
<feature type="transmembrane region" description="Helical" evidence="9">
    <location>
        <begin position="29"/>
        <end position="50"/>
    </location>
</feature>
<evidence type="ECO:0000256" key="8">
    <source>
        <dbReference type="ARBA" id="ARBA00023136"/>
    </source>
</evidence>
<dbReference type="Pfam" id="PF02080">
    <property type="entry name" value="TrkA_C"/>
    <property type="match status" value="1"/>
</dbReference>
<evidence type="ECO:0000256" key="3">
    <source>
        <dbReference type="ARBA" id="ARBA00022449"/>
    </source>
</evidence>
<gene>
    <name evidence="11" type="ORF">CM240_0413</name>
</gene>
<dbReference type="eggNOG" id="COG3263">
    <property type="taxonomic scope" value="Bacteria"/>
</dbReference>
<keyword evidence="8 9" id="KW-0472">Membrane</keyword>
<dbReference type="InterPro" id="IPR038770">
    <property type="entry name" value="Na+/solute_symporter_sf"/>
</dbReference>
<evidence type="ECO:0000256" key="5">
    <source>
        <dbReference type="ARBA" id="ARBA00022692"/>
    </source>
</evidence>
<feature type="transmembrane region" description="Helical" evidence="9">
    <location>
        <begin position="293"/>
        <end position="317"/>
    </location>
</feature>
<dbReference type="EMBL" id="HG917868">
    <property type="protein sequence ID" value="CDM67580.1"/>
    <property type="molecule type" value="Genomic_DNA"/>
</dbReference>
<comment type="subcellular location">
    <subcellularLocation>
        <location evidence="1">Cell membrane</location>
        <topology evidence="1">Multi-pass membrane protein</topology>
    </subcellularLocation>
</comment>
<dbReference type="Pfam" id="PF00999">
    <property type="entry name" value="Na_H_Exchanger"/>
    <property type="match status" value="1"/>
</dbReference>
<evidence type="ECO:0000256" key="2">
    <source>
        <dbReference type="ARBA" id="ARBA00022448"/>
    </source>
</evidence>
<dbReference type="GO" id="GO:0008324">
    <property type="term" value="F:monoatomic cation transmembrane transporter activity"/>
    <property type="evidence" value="ECO:0007669"/>
    <property type="project" value="InterPro"/>
</dbReference>
<dbReference type="AlphaFoldDB" id="W6SD66"/>
<dbReference type="GO" id="GO:1902600">
    <property type="term" value="P:proton transmembrane transport"/>
    <property type="evidence" value="ECO:0007669"/>
    <property type="project" value="InterPro"/>
</dbReference>
<accession>W6SD66</accession>
<organism evidence="11 12">
    <name type="scientific">Clostridium bornimense</name>
    <dbReference type="NCBI Taxonomy" id="1216932"/>
    <lineage>
        <taxon>Bacteria</taxon>
        <taxon>Bacillati</taxon>
        <taxon>Bacillota</taxon>
        <taxon>Clostridia</taxon>
        <taxon>Eubacteriales</taxon>
        <taxon>Clostridiaceae</taxon>
        <taxon>Clostridium</taxon>
    </lineage>
</organism>
<name>W6SD66_9CLOT</name>
<sequence length="483" mass="52669">MVELMIICGLVLLISITSSKVLYKFGVPMLLIFMVLGMLFGSDGIVGIYFDNYKLTSELCSMALVLIMFYGGFGTNWNMAKPSAVPSILMSTVGVIITAVLTGLFCDLVLGTTLLEGLLVGAVVASTDAASVFAILRSQKLNLKGSLASLLEVESGSNDPIAYMFTLTILTLMDNSGVGSIVPMLIKQIVFGLLVGTILAKVAVYAIRNANFEVKGFYTIFVIAIAILSYALSEWLGGNGYLSVYMAGIIIGNSKIPHKKSVFHFLDGISWIMQIALFFILGLLAFPSKFPTVIGTSIAISLFMLCIARPVATFLTLHPFNFSIKEKLFISWVGLRGAASIVFAIYAVTYGVSIENDIFHIIFFIALFSVSIQGTLIPFIARKLDLVDNTTTVLKTFNDYSGDMSTRLIELNVTKDNKWINKSIMDSNIPEEILIVMIKRKGEVLIPKGATVIEEGDILVLSGDNIEELIEKELQKVPKEKTS</sequence>
<dbReference type="SUPFAM" id="SSF116726">
    <property type="entry name" value="TrkA C-terminal domain-like"/>
    <property type="match status" value="1"/>
</dbReference>
<dbReference type="KEGG" id="clt:CM240_0413"/>
<dbReference type="NCBIfam" id="NF003715">
    <property type="entry name" value="PRK05326.1-2"/>
    <property type="match status" value="1"/>
</dbReference>
<feature type="transmembrane region" description="Helical" evidence="9">
    <location>
        <begin position="181"/>
        <end position="204"/>
    </location>
</feature>
<dbReference type="GO" id="GO:0015297">
    <property type="term" value="F:antiporter activity"/>
    <property type="evidence" value="ECO:0007669"/>
    <property type="project" value="UniProtKB-KW"/>
</dbReference>
<dbReference type="Proteomes" id="UP000019426">
    <property type="component" value="Chromosome M2/40_rep1"/>
</dbReference>
<dbReference type="OrthoDB" id="9810759at2"/>
<keyword evidence="6 9" id="KW-1133">Transmembrane helix</keyword>
<feature type="transmembrane region" description="Helical" evidence="9">
    <location>
        <begin position="59"/>
        <end position="77"/>
    </location>
</feature>
<proteinExistence type="predicted"/>
<feature type="transmembrane region" description="Helical" evidence="9">
    <location>
        <begin position="216"/>
        <end position="233"/>
    </location>
</feature>
<dbReference type="STRING" id="1216932.CM240_0413"/>
<keyword evidence="12" id="KW-1185">Reference proteome</keyword>
<dbReference type="PATRIC" id="fig|1216932.3.peg.397"/>
<keyword evidence="4" id="KW-1003">Cell membrane</keyword>
<keyword evidence="2" id="KW-0813">Transport</keyword>
<dbReference type="Gene3D" id="3.30.70.1450">
    <property type="entry name" value="Regulator of K+ conductance, C-terminal domain"/>
    <property type="match status" value="1"/>
</dbReference>
<feature type="transmembrane region" description="Helical" evidence="9">
    <location>
        <begin position="89"/>
        <end position="110"/>
    </location>
</feature>
<dbReference type="InterPro" id="IPR006037">
    <property type="entry name" value="RCK_C"/>
</dbReference>
<evidence type="ECO:0000313" key="12">
    <source>
        <dbReference type="Proteomes" id="UP000019426"/>
    </source>
</evidence>
<dbReference type="HOGENOM" id="CLU_005912_9_1_9"/>
<dbReference type="GO" id="GO:0006813">
    <property type="term" value="P:potassium ion transport"/>
    <property type="evidence" value="ECO:0007669"/>
    <property type="project" value="InterPro"/>
</dbReference>
<feature type="domain" description="RCK C-terminal" evidence="10">
    <location>
        <begin position="395"/>
        <end position="477"/>
    </location>
</feature>
<protein>
    <submittedName>
        <fullName evidence="11">TrkA C-terminal domain protein</fullName>
    </submittedName>
</protein>
<evidence type="ECO:0000256" key="7">
    <source>
        <dbReference type="ARBA" id="ARBA00023065"/>
    </source>
</evidence>